<evidence type="ECO:0000256" key="1">
    <source>
        <dbReference type="ARBA" id="ARBA00022603"/>
    </source>
</evidence>
<feature type="compositionally biased region" description="Low complexity" evidence="4">
    <location>
        <begin position="226"/>
        <end position="248"/>
    </location>
</feature>
<dbReference type="PANTHER" id="PTHR43464">
    <property type="entry name" value="METHYLTRANSFERASE"/>
    <property type="match status" value="1"/>
</dbReference>
<sequence>MTLPDLRTRDRTAVELMDDPDCDLPALERTYAQFRAVNAVVAGWQLAYRRHVRPLLREDRVTTILDVGCGGGDLARALARWARRDGRRAQVTGIDPDRRAHAWAARQPPVPGVDFRCAHSSDLVAEGLRFDVVVSNHVLHHLDEPDLRTLLEDSRALARARVAHSDIARGAWAYRLFSWGTRPLAAGSFIREDGLTSIRRSYTPTELAAAAGPGWRVERPWPARNLLLDDGPPGDALSGDAPAGDGPR</sequence>
<evidence type="ECO:0000313" key="6">
    <source>
        <dbReference type="EMBL" id="MBB2903042.1"/>
    </source>
</evidence>
<proteinExistence type="predicted"/>
<evidence type="ECO:0000256" key="3">
    <source>
        <dbReference type="ARBA" id="ARBA00022691"/>
    </source>
</evidence>
<feature type="domain" description="Methyltransferase" evidence="5">
    <location>
        <begin position="64"/>
        <end position="156"/>
    </location>
</feature>
<keyword evidence="2" id="KW-0808">Transferase</keyword>
<dbReference type="Gene3D" id="3.40.50.150">
    <property type="entry name" value="Vaccinia Virus protein VP39"/>
    <property type="match status" value="1"/>
</dbReference>
<dbReference type="GO" id="GO:0008168">
    <property type="term" value="F:methyltransferase activity"/>
    <property type="evidence" value="ECO:0007669"/>
    <property type="project" value="UniProtKB-KW"/>
</dbReference>
<gene>
    <name evidence="6" type="ORF">FHR75_003878</name>
</gene>
<comment type="caution">
    <text evidence="6">The sequence shown here is derived from an EMBL/GenBank/DDBJ whole genome shotgun (WGS) entry which is preliminary data.</text>
</comment>
<dbReference type="InterPro" id="IPR041698">
    <property type="entry name" value="Methyltransf_25"/>
</dbReference>
<dbReference type="Pfam" id="PF13649">
    <property type="entry name" value="Methyltransf_25"/>
    <property type="match status" value="1"/>
</dbReference>
<keyword evidence="1 6" id="KW-0489">Methyltransferase</keyword>
<dbReference type="SUPFAM" id="SSF53335">
    <property type="entry name" value="S-adenosyl-L-methionine-dependent methyltransferases"/>
    <property type="match status" value="1"/>
</dbReference>
<keyword evidence="3" id="KW-0949">S-adenosyl-L-methionine</keyword>
<dbReference type="RefSeq" id="WP_183392666.1">
    <property type="nucleotide sequence ID" value="NZ_JACHVY010000004.1"/>
</dbReference>
<dbReference type="CDD" id="cd02440">
    <property type="entry name" value="AdoMet_MTases"/>
    <property type="match status" value="1"/>
</dbReference>
<dbReference type="AlphaFoldDB" id="A0A7W4TQY7"/>
<dbReference type="InterPro" id="IPR029063">
    <property type="entry name" value="SAM-dependent_MTases_sf"/>
</dbReference>
<feature type="region of interest" description="Disordered" evidence="4">
    <location>
        <begin position="224"/>
        <end position="248"/>
    </location>
</feature>
<evidence type="ECO:0000256" key="4">
    <source>
        <dbReference type="SAM" id="MobiDB-lite"/>
    </source>
</evidence>
<protein>
    <submittedName>
        <fullName evidence="6">2-polyprenyl-3-methyl-5-hydroxy-6-metoxy-1, 4-benzoquinol methylase</fullName>
    </submittedName>
</protein>
<name>A0A7W4TQY7_KINRA</name>
<dbReference type="PANTHER" id="PTHR43464:SF19">
    <property type="entry name" value="UBIQUINONE BIOSYNTHESIS O-METHYLTRANSFERASE, MITOCHONDRIAL"/>
    <property type="match status" value="1"/>
</dbReference>
<evidence type="ECO:0000256" key="2">
    <source>
        <dbReference type="ARBA" id="ARBA00022679"/>
    </source>
</evidence>
<accession>A0A7W4TQY7</accession>
<evidence type="ECO:0000259" key="5">
    <source>
        <dbReference type="Pfam" id="PF13649"/>
    </source>
</evidence>
<dbReference type="NCBIfam" id="NF004851">
    <property type="entry name" value="PRK06202.1"/>
    <property type="match status" value="1"/>
</dbReference>
<evidence type="ECO:0000313" key="7">
    <source>
        <dbReference type="Proteomes" id="UP000533269"/>
    </source>
</evidence>
<reference evidence="6 7" key="2">
    <citation type="submission" date="2020-08" db="EMBL/GenBank/DDBJ databases">
        <authorList>
            <person name="Partida-Martinez L."/>
            <person name="Huntemann M."/>
            <person name="Clum A."/>
            <person name="Wang J."/>
            <person name="Palaniappan K."/>
            <person name="Ritter S."/>
            <person name="Chen I.-M."/>
            <person name="Stamatis D."/>
            <person name="Reddy T."/>
            <person name="O'Malley R."/>
            <person name="Daum C."/>
            <person name="Shapiro N."/>
            <person name="Ivanova N."/>
            <person name="Kyrpides N."/>
            <person name="Woyke T."/>
        </authorList>
    </citation>
    <scope>NUCLEOTIDE SEQUENCE [LARGE SCALE GENOMIC DNA]</scope>
    <source>
        <strain evidence="6 7">AS2.23</strain>
    </source>
</reference>
<organism evidence="6 7">
    <name type="scientific">Kineococcus radiotolerans</name>
    <dbReference type="NCBI Taxonomy" id="131568"/>
    <lineage>
        <taxon>Bacteria</taxon>
        <taxon>Bacillati</taxon>
        <taxon>Actinomycetota</taxon>
        <taxon>Actinomycetes</taxon>
        <taxon>Kineosporiales</taxon>
        <taxon>Kineosporiaceae</taxon>
        <taxon>Kineococcus</taxon>
    </lineage>
</organism>
<dbReference type="GO" id="GO:0032259">
    <property type="term" value="P:methylation"/>
    <property type="evidence" value="ECO:0007669"/>
    <property type="project" value="UniProtKB-KW"/>
</dbReference>
<dbReference type="Proteomes" id="UP000533269">
    <property type="component" value="Unassembled WGS sequence"/>
</dbReference>
<dbReference type="EMBL" id="JACHVY010000004">
    <property type="protein sequence ID" value="MBB2903042.1"/>
    <property type="molecule type" value="Genomic_DNA"/>
</dbReference>
<reference evidence="6 7" key="1">
    <citation type="submission" date="2020-08" db="EMBL/GenBank/DDBJ databases">
        <title>The Agave Microbiome: Exploring the role of microbial communities in plant adaptations to desert environments.</title>
        <authorList>
            <person name="Partida-Martinez L.P."/>
        </authorList>
    </citation>
    <scope>NUCLEOTIDE SEQUENCE [LARGE SCALE GENOMIC DNA]</scope>
    <source>
        <strain evidence="6 7">AS2.23</strain>
    </source>
</reference>